<dbReference type="Proteomes" id="UP000645555">
    <property type="component" value="Unassembled WGS sequence"/>
</dbReference>
<protein>
    <submittedName>
        <fullName evidence="1">Uncharacterized protein</fullName>
    </submittedName>
</protein>
<dbReference type="AlphaFoldDB" id="A0A918K1Q2"/>
<keyword evidence="2" id="KW-1185">Reference proteome</keyword>
<name>A0A918K1Q2_9ACTN</name>
<proteinExistence type="predicted"/>
<sequence>MRLPLDNRCAHLRAVPLQPMFLLMPTDLWRCRDCVAAYAANPLQLTDVEENTCDICTIRRLRIERHQPSASHRHSQL</sequence>
<accession>A0A918K1Q2</accession>
<dbReference type="EMBL" id="BMWD01000002">
    <property type="protein sequence ID" value="GGX43197.1"/>
    <property type="molecule type" value="Genomic_DNA"/>
</dbReference>
<evidence type="ECO:0000313" key="1">
    <source>
        <dbReference type="EMBL" id="GGX43197.1"/>
    </source>
</evidence>
<reference evidence="1" key="1">
    <citation type="journal article" date="2014" name="Int. J. Syst. Evol. Microbiol.">
        <title>Complete genome sequence of Corynebacterium casei LMG S-19264T (=DSM 44701T), isolated from a smear-ripened cheese.</title>
        <authorList>
            <consortium name="US DOE Joint Genome Institute (JGI-PGF)"/>
            <person name="Walter F."/>
            <person name="Albersmeier A."/>
            <person name="Kalinowski J."/>
            <person name="Ruckert C."/>
        </authorList>
    </citation>
    <scope>NUCLEOTIDE SEQUENCE</scope>
    <source>
        <strain evidence="1">JCM 4956</strain>
    </source>
</reference>
<comment type="caution">
    <text evidence="1">The sequence shown here is derived from an EMBL/GenBank/DDBJ whole genome shotgun (WGS) entry which is preliminary data.</text>
</comment>
<reference evidence="1" key="2">
    <citation type="submission" date="2020-09" db="EMBL/GenBank/DDBJ databases">
        <authorList>
            <person name="Sun Q."/>
            <person name="Ohkuma M."/>
        </authorList>
    </citation>
    <scope>NUCLEOTIDE SEQUENCE</scope>
    <source>
        <strain evidence="1">JCM 4956</strain>
    </source>
</reference>
<gene>
    <name evidence="1" type="ORF">GCM10010515_07520</name>
</gene>
<evidence type="ECO:0000313" key="2">
    <source>
        <dbReference type="Proteomes" id="UP000645555"/>
    </source>
</evidence>
<organism evidence="1 2">
    <name type="scientific">Streptomyces fructofermentans</name>
    <dbReference type="NCBI Taxonomy" id="152141"/>
    <lineage>
        <taxon>Bacteria</taxon>
        <taxon>Bacillati</taxon>
        <taxon>Actinomycetota</taxon>
        <taxon>Actinomycetes</taxon>
        <taxon>Kitasatosporales</taxon>
        <taxon>Streptomycetaceae</taxon>
        <taxon>Streptomyces</taxon>
    </lineage>
</organism>